<name>A0AAW0MVG7_9GOBI</name>
<keyword evidence="3" id="KW-1185">Reference proteome</keyword>
<dbReference type="InterPro" id="IPR028889">
    <property type="entry name" value="USP"/>
</dbReference>
<dbReference type="CDD" id="cd02257">
    <property type="entry name" value="Peptidase_C19"/>
    <property type="match status" value="1"/>
</dbReference>
<dbReference type="GO" id="GO:0016579">
    <property type="term" value="P:protein deubiquitination"/>
    <property type="evidence" value="ECO:0007669"/>
    <property type="project" value="InterPro"/>
</dbReference>
<dbReference type="InterPro" id="IPR038765">
    <property type="entry name" value="Papain-like_cys_pep_sf"/>
</dbReference>
<dbReference type="Gene3D" id="3.90.70.10">
    <property type="entry name" value="Cysteine proteinases"/>
    <property type="match status" value="1"/>
</dbReference>
<dbReference type="PROSITE" id="PS50235">
    <property type="entry name" value="USP_3"/>
    <property type="match status" value="1"/>
</dbReference>
<dbReference type="InterPro" id="IPR001394">
    <property type="entry name" value="Peptidase_C19_UCH"/>
</dbReference>
<protein>
    <recommendedName>
        <fullName evidence="1">USP domain-containing protein</fullName>
    </recommendedName>
</protein>
<reference evidence="3" key="1">
    <citation type="submission" date="2024-04" db="EMBL/GenBank/DDBJ databases">
        <title>Salinicola lusitanus LLJ914,a marine bacterium isolated from the Okinawa Trough.</title>
        <authorList>
            <person name="Li J."/>
        </authorList>
    </citation>
    <scope>NUCLEOTIDE SEQUENCE [LARGE SCALE GENOMIC DNA]</scope>
</reference>
<dbReference type="PANTHER" id="PTHR24006">
    <property type="entry name" value="UBIQUITIN CARBOXYL-TERMINAL HYDROLASE"/>
    <property type="match status" value="1"/>
</dbReference>
<proteinExistence type="predicted"/>
<dbReference type="GO" id="GO:0004843">
    <property type="term" value="F:cysteine-type deubiquitinase activity"/>
    <property type="evidence" value="ECO:0007669"/>
    <property type="project" value="InterPro"/>
</dbReference>
<dbReference type="EMBL" id="JBBPFD010000019">
    <property type="protein sequence ID" value="KAK7886096.1"/>
    <property type="molecule type" value="Genomic_DNA"/>
</dbReference>
<organism evidence="2 3">
    <name type="scientific">Mugilogobius chulae</name>
    <name type="common">yellowstripe goby</name>
    <dbReference type="NCBI Taxonomy" id="88201"/>
    <lineage>
        <taxon>Eukaryota</taxon>
        <taxon>Metazoa</taxon>
        <taxon>Chordata</taxon>
        <taxon>Craniata</taxon>
        <taxon>Vertebrata</taxon>
        <taxon>Euteleostomi</taxon>
        <taxon>Actinopterygii</taxon>
        <taxon>Neopterygii</taxon>
        <taxon>Teleostei</taxon>
        <taxon>Neoteleostei</taxon>
        <taxon>Acanthomorphata</taxon>
        <taxon>Gobiaria</taxon>
        <taxon>Gobiiformes</taxon>
        <taxon>Gobioidei</taxon>
        <taxon>Gobiidae</taxon>
        <taxon>Gobionellinae</taxon>
        <taxon>Mugilogobius</taxon>
    </lineage>
</organism>
<evidence type="ECO:0000313" key="3">
    <source>
        <dbReference type="Proteomes" id="UP001460270"/>
    </source>
</evidence>
<sequence length="283" mass="32629">MSARFLCRYFYSGVRGLTNYCLSCCVNTLLQTLFATWELVDLLKRWDRAHVRPDGGCNVPLELTKFLVAMQSGEEVSHKNFLHCLDRNGVQRFLFILNLIQKQMDDKTLAEQIQALYKISLETHVQCLECDFVQTKDSYLLSLPSARERGTLHITGSFFEEQVLRGMNCFFCVQCETKTPSKQGVRLLSLPPILCIQLKRYRSNGGFTRKLGYQVTFPETFNLQTTVPQAFSMDFARANCTYTLYAVVRDSELVHADDSHTYKVSWEECSHLMEENTDTQRTC</sequence>
<dbReference type="SUPFAM" id="SSF54001">
    <property type="entry name" value="Cysteine proteinases"/>
    <property type="match status" value="1"/>
</dbReference>
<dbReference type="AlphaFoldDB" id="A0AAW0MVG7"/>
<accession>A0AAW0MVG7</accession>
<dbReference type="GO" id="GO:0005634">
    <property type="term" value="C:nucleus"/>
    <property type="evidence" value="ECO:0007669"/>
    <property type="project" value="TreeGrafter"/>
</dbReference>
<gene>
    <name evidence="2" type="ORF">WMY93_025717</name>
</gene>
<dbReference type="Proteomes" id="UP001460270">
    <property type="component" value="Unassembled WGS sequence"/>
</dbReference>
<dbReference type="PANTHER" id="PTHR24006:SF796">
    <property type="entry name" value="UBL CARBOXYL-TERMINAL HYDROLASE 18-RELATED"/>
    <property type="match status" value="1"/>
</dbReference>
<dbReference type="GO" id="GO:0005829">
    <property type="term" value="C:cytosol"/>
    <property type="evidence" value="ECO:0007669"/>
    <property type="project" value="TreeGrafter"/>
</dbReference>
<comment type="caution">
    <text evidence="2">The sequence shown here is derived from an EMBL/GenBank/DDBJ whole genome shotgun (WGS) entry which is preliminary data.</text>
</comment>
<dbReference type="InterPro" id="IPR050164">
    <property type="entry name" value="Peptidase_C19"/>
</dbReference>
<feature type="domain" description="USP" evidence="1">
    <location>
        <begin position="15"/>
        <end position="283"/>
    </location>
</feature>
<evidence type="ECO:0000313" key="2">
    <source>
        <dbReference type="EMBL" id="KAK7886096.1"/>
    </source>
</evidence>
<evidence type="ECO:0000259" key="1">
    <source>
        <dbReference type="PROSITE" id="PS50235"/>
    </source>
</evidence>
<dbReference type="Pfam" id="PF00443">
    <property type="entry name" value="UCH"/>
    <property type="match status" value="1"/>
</dbReference>